<organism evidence="2">
    <name type="scientific">Plasmodium vivax</name>
    <name type="common">malaria parasite P. vivax</name>
    <dbReference type="NCBI Taxonomy" id="5855"/>
    <lineage>
        <taxon>Eukaryota</taxon>
        <taxon>Sar</taxon>
        <taxon>Alveolata</taxon>
        <taxon>Apicomplexa</taxon>
        <taxon>Aconoidasida</taxon>
        <taxon>Haemosporida</taxon>
        <taxon>Plasmodiidae</taxon>
        <taxon>Plasmodium</taxon>
        <taxon>Plasmodium (Plasmodium)</taxon>
    </lineage>
</organism>
<evidence type="ECO:0000256" key="1">
    <source>
        <dbReference type="SAM" id="MobiDB-lite"/>
    </source>
</evidence>
<accession>A0A565A6E5</accession>
<reference evidence="2" key="1">
    <citation type="submission" date="2016-07" db="EMBL/GenBank/DDBJ databases">
        <authorList>
            <consortium name="Pathogen Informatics"/>
        </authorList>
    </citation>
    <scope>NUCLEOTIDE SEQUENCE</scope>
</reference>
<dbReference type="Proteomes" id="UP000220605">
    <property type="component" value="Unassembled WGS sequence"/>
</dbReference>
<evidence type="ECO:0000313" key="2">
    <source>
        <dbReference type="EMBL" id="VVA00100.1"/>
    </source>
</evidence>
<feature type="region of interest" description="Disordered" evidence="1">
    <location>
        <begin position="207"/>
        <end position="241"/>
    </location>
</feature>
<dbReference type="AlphaFoldDB" id="A0A565A6E5"/>
<dbReference type="OrthoDB" id="389093at2759"/>
<gene>
    <name evidence="2" type="ORF">PVP01_0008120</name>
</gene>
<dbReference type="VEuPathDB" id="PlasmoDB:PVP01_0008120"/>
<name>A0A565A6E5_PLAVI</name>
<proteinExistence type="predicted"/>
<dbReference type="EMBL" id="FLZR02000034">
    <property type="protein sequence ID" value="VVA00100.1"/>
    <property type="molecule type" value="Genomic_DNA"/>
</dbReference>
<sequence length="241" mass="27459">MSDMSKISNDASIWNDCISCVWNKLENTRTNTDKQCKFESDIDSFAIVQIKKIINDVCLIAKEKDLISDMSDREKCLNLNKLKHYYLHVLLIKMSSIPDNSLWEKKHFNFGDGCSMKTAYDFLQEKPCPTEVKKSCPEPEVHTTLSPKPEQYCSTESCFNLTELRQKVCPSQSSPIQREVIQPECPTLTCKNVEQICPQLCTKRQDPTPVMEEPQGNSNKNPLLQVPVTLSPAAHQKPYPS</sequence>
<protein>
    <submittedName>
        <fullName evidence="2">VIR protein</fullName>
    </submittedName>
</protein>